<dbReference type="OrthoDB" id="1699243at2"/>
<evidence type="ECO:0000313" key="5">
    <source>
        <dbReference type="Proteomes" id="UP000036923"/>
    </source>
</evidence>
<feature type="domain" description="SLH" evidence="3">
    <location>
        <begin position="84"/>
        <end position="147"/>
    </location>
</feature>
<dbReference type="RefSeq" id="WP_036938762.1">
    <property type="nucleotide sequence ID" value="NZ_JQKC01000007.1"/>
</dbReference>
<dbReference type="eggNOG" id="COG0747">
    <property type="taxonomic scope" value="Bacteria"/>
</dbReference>
<name>A0A0L6JSM1_9FIRM</name>
<dbReference type="PROSITE" id="PS51272">
    <property type="entry name" value="SLH"/>
    <property type="match status" value="2"/>
</dbReference>
<feature type="signal peptide" evidence="2">
    <location>
        <begin position="1"/>
        <end position="22"/>
    </location>
</feature>
<dbReference type="InterPro" id="IPR001119">
    <property type="entry name" value="SLH_dom"/>
</dbReference>
<gene>
    <name evidence="4" type="ORF">Bccel_3696</name>
</gene>
<dbReference type="Pfam" id="PF00395">
    <property type="entry name" value="SLH"/>
    <property type="match status" value="2"/>
</dbReference>
<feature type="chain" id="PRO_5005565827" evidence="2">
    <location>
        <begin position="23"/>
        <end position="752"/>
    </location>
</feature>
<dbReference type="EMBL" id="LGTC01000001">
    <property type="protein sequence ID" value="KNY28422.1"/>
    <property type="molecule type" value="Genomic_DNA"/>
</dbReference>
<dbReference type="InterPro" id="IPR051465">
    <property type="entry name" value="Cell_Envelope_Struct_Comp"/>
</dbReference>
<dbReference type="AlphaFoldDB" id="A0A0L6JSM1"/>
<dbReference type="STRING" id="398512.Bccel_3696"/>
<evidence type="ECO:0000259" key="3">
    <source>
        <dbReference type="PROSITE" id="PS51272"/>
    </source>
</evidence>
<comment type="caution">
    <text evidence="4">The sequence shown here is derived from an EMBL/GenBank/DDBJ whole genome shotgun (WGS) entry which is preliminary data.</text>
</comment>
<keyword evidence="1" id="KW-0677">Repeat</keyword>
<sequence length="752" mass="84266" precursor="true">MKLRITMFIIMMVMATSTAAFAEFADVKSDASYYDAVNRLSVFGIMNGDNFNNFNPDSMLTREQFAKIIVVTAGLADDANSLKGSTVFPDIPGNSWSSGYINVAVSKGYITGMPDGKFHPTDKVTFAQLCTVLVRVLGYTDQDLKGFWPDNYIEKAKTIGLANGVKLQAVDGVQRWAAAVMINSMLSANIKKTNPQEADKMFSQSIDFYNSYIVLANSRTMEKLASNQIMTDKGVYYLDDKINEPELGSKYEFYIKDDKITSVYNKLNTLTNYTVISASDTKITYKSSEGKEESWVLPDKTTYYYNGTKQTYDNLKNILQSNTSIIFGENSSKNGYEYALIFDPIYSKPEIGSKLDISKKKIGSIEYDDDMPIIRNSTLIKAASIEKYDVCYKITDIWGKNSYILVVDSDISGKLQAFLPNKVTARQVQIDTKTYEFGKDMDLGKIRNTTLFNINDEVIVLFGYDGKIVDVIYPNQETTNYGFVLNYTDAASGDSHIIKLLLPNNTTVSYKTKDAYSSYKGTLISYTKIDDEYISVSSIPYTTLSQYTVNKDDRMIDSYLVTDDVKIYNIMSNNEGSDTKVDLLNWADMPYGNIPSGRILHINKSGEFGDINIIVASDLLDQKYKMGVVSKVNGSRCSIMVDGKEYSYSGNVTNAQPGTAVIVSMSGGIEAVLGITYSYNKSTKIQAYDAKRIKINDKVYRFRDDMVIYKKGIDNGITVISKDEMSRDKTYADVSLFIDYNNMVKMILISEV</sequence>
<evidence type="ECO:0000256" key="1">
    <source>
        <dbReference type="ARBA" id="ARBA00022737"/>
    </source>
</evidence>
<protein>
    <submittedName>
        <fullName evidence="4">S-layer domain-containing protein</fullName>
    </submittedName>
</protein>
<reference evidence="5" key="1">
    <citation type="submission" date="2015-07" db="EMBL/GenBank/DDBJ databases">
        <title>Near-Complete Genome Sequence of the Cellulolytic Bacterium Bacteroides (Pseudobacteroides) cellulosolvens ATCC 35603.</title>
        <authorList>
            <person name="Dassa B."/>
            <person name="Utturkar S.M."/>
            <person name="Klingeman D.M."/>
            <person name="Hurt R.A."/>
            <person name="Keller M."/>
            <person name="Xu J."/>
            <person name="Reddy Y.H.K."/>
            <person name="Borovok I."/>
            <person name="Grinberg I.R."/>
            <person name="Lamed R."/>
            <person name="Zhivin O."/>
            <person name="Bayer E.A."/>
            <person name="Brown S.D."/>
        </authorList>
    </citation>
    <scope>NUCLEOTIDE SEQUENCE [LARGE SCALE GENOMIC DNA]</scope>
    <source>
        <strain evidence="5">DSM 2933</strain>
    </source>
</reference>
<dbReference type="PANTHER" id="PTHR43308">
    <property type="entry name" value="OUTER MEMBRANE PROTEIN ALPHA-RELATED"/>
    <property type="match status" value="1"/>
</dbReference>
<keyword evidence="5" id="KW-1185">Reference proteome</keyword>
<dbReference type="Proteomes" id="UP000036923">
    <property type="component" value="Unassembled WGS sequence"/>
</dbReference>
<proteinExistence type="predicted"/>
<keyword evidence="2" id="KW-0732">Signal</keyword>
<evidence type="ECO:0000313" key="4">
    <source>
        <dbReference type="EMBL" id="KNY28422.1"/>
    </source>
</evidence>
<evidence type="ECO:0000256" key="2">
    <source>
        <dbReference type="SAM" id="SignalP"/>
    </source>
</evidence>
<accession>A0A0L6JSM1</accession>
<organism evidence="4 5">
    <name type="scientific">Pseudobacteroides cellulosolvens ATCC 35603 = DSM 2933</name>
    <dbReference type="NCBI Taxonomy" id="398512"/>
    <lineage>
        <taxon>Bacteria</taxon>
        <taxon>Bacillati</taxon>
        <taxon>Bacillota</taxon>
        <taxon>Clostridia</taxon>
        <taxon>Eubacteriales</taxon>
        <taxon>Oscillospiraceae</taxon>
        <taxon>Pseudobacteroides</taxon>
    </lineage>
</organism>
<feature type="domain" description="SLH" evidence="3">
    <location>
        <begin position="20"/>
        <end position="83"/>
    </location>
</feature>
<dbReference type="PANTHER" id="PTHR43308:SF5">
    <property type="entry name" value="S-LAYER PROTEIN _ PEPTIDOGLYCAN ENDO-BETA-N-ACETYLGLUCOSAMINIDASE"/>
    <property type="match status" value="1"/>
</dbReference>